<sequence>MPSITPFTPPPTFTIFGQSNPWSTTKSSDASGVGYDSVSSTLSEHFTGCNDSPDIFSEISSSELDPAEKLKLLKKARKLSKVFGDMPSYDAITSGNPKNPNRNMDHLSSDFNTHISIAGCPDRRPSQPCSQSLPHIYTYPEPVPPSPTISRGDLTSHKGLPLSDILPSLLRNHGPMSSPALQTTPSLLSHLGPSSKVAEQPIASPTSDEPSPVTTPSRRKSMGVSSLLVSPTEVHPPSPVSPSSLKRSQSLSQRPVRRSIDSTMSRREFQRRYYLNFWGDGEATQKQRFINVRRARKMAQIFGQEPPTELILPQQIRSSSSPEPPLVTEFIVDEDSLTQVCEFRDLSPNPMDPPSTFHQRQRRVVKLTRFFGVDYQDISPSVAPMPSSPQREAVDVKVGRKRFWNFGTPQNELKEANMDEIIGQLRGLKAT</sequence>
<organism evidence="1 2">
    <name type="scientific">Pluteus cervinus</name>
    <dbReference type="NCBI Taxonomy" id="181527"/>
    <lineage>
        <taxon>Eukaryota</taxon>
        <taxon>Fungi</taxon>
        <taxon>Dikarya</taxon>
        <taxon>Basidiomycota</taxon>
        <taxon>Agaricomycotina</taxon>
        <taxon>Agaricomycetes</taxon>
        <taxon>Agaricomycetidae</taxon>
        <taxon>Agaricales</taxon>
        <taxon>Pluteineae</taxon>
        <taxon>Pluteaceae</taxon>
        <taxon>Pluteus</taxon>
    </lineage>
</organism>
<protein>
    <submittedName>
        <fullName evidence="1">Uncharacterized protein</fullName>
    </submittedName>
</protein>
<evidence type="ECO:0000313" key="1">
    <source>
        <dbReference type="EMBL" id="TFK76946.1"/>
    </source>
</evidence>
<proteinExistence type="predicted"/>
<name>A0ACD3BGC1_9AGAR</name>
<accession>A0ACD3BGC1</accession>
<keyword evidence="2" id="KW-1185">Reference proteome</keyword>
<gene>
    <name evidence="1" type="ORF">BDN72DRAFT_19015</name>
</gene>
<evidence type="ECO:0000313" key="2">
    <source>
        <dbReference type="Proteomes" id="UP000308600"/>
    </source>
</evidence>
<reference evidence="1 2" key="1">
    <citation type="journal article" date="2019" name="Nat. Ecol. Evol.">
        <title>Megaphylogeny resolves global patterns of mushroom evolution.</title>
        <authorList>
            <person name="Varga T."/>
            <person name="Krizsan K."/>
            <person name="Foldi C."/>
            <person name="Dima B."/>
            <person name="Sanchez-Garcia M."/>
            <person name="Sanchez-Ramirez S."/>
            <person name="Szollosi G.J."/>
            <person name="Szarkandi J.G."/>
            <person name="Papp V."/>
            <person name="Albert L."/>
            <person name="Andreopoulos W."/>
            <person name="Angelini C."/>
            <person name="Antonin V."/>
            <person name="Barry K.W."/>
            <person name="Bougher N.L."/>
            <person name="Buchanan P."/>
            <person name="Buyck B."/>
            <person name="Bense V."/>
            <person name="Catcheside P."/>
            <person name="Chovatia M."/>
            <person name="Cooper J."/>
            <person name="Damon W."/>
            <person name="Desjardin D."/>
            <person name="Finy P."/>
            <person name="Geml J."/>
            <person name="Haridas S."/>
            <person name="Hughes K."/>
            <person name="Justo A."/>
            <person name="Karasinski D."/>
            <person name="Kautmanova I."/>
            <person name="Kiss B."/>
            <person name="Kocsube S."/>
            <person name="Kotiranta H."/>
            <person name="LaButti K.M."/>
            <person name="Lechner B.E."/>
            <person name="Liimatainen K."/>
            <person name="Lipzen A."/>
            <person name="Lukacs Z."/>
            <person name="Mihaltcheva S."/>
            <person name="Morgado L.N."/>
            <person name="Niskanen T."/>
            <person name="Noordeloos M.E."/>
            <person name="Ohm R.A."/>
            <person name="Ortiz-Santana B."/>
            <person name="Ovrebo C."/>
            <person name="Racz N."/>
            <person name="Riley R."/>
            <person name="Savchenko A."/>
            <person name="Shiryaev A."/>
            <person name="Soop K."/>
            <person name="Spirin V."/>
            <person name="Szebenyi C."/>
            <person name="Tomsovsky M."/>
            <person name="Tulloss R.E."/>
            <person name="Uehling J."/>
            <person name="Grigoriev I.V."/>
            <person name="Vagvolgyi C."/>
            <person name="Papp T."/>
            <person name="Martin F.M."/>
            <person name="Miettinen O."/>
            <person name="Hibbett D.S."/>
            <person name="Nagy L.G."/>
        </authorList>
    </citation>
    <scope>NUCLEOTIDE SEQUENCE [LARGE SCALE GENOMIC DNA]</scope>
    <source>
        <strain evidence="1 2">NL-1719</strain>
    </source>
</reference>
<dbReference type="EMBL" id="ML208259">
    <property type="protein sequence ID" value="TFK76946.1"/>
    <property type="molecule type" value="Genomic_DNA"/>
</dbReference>
<dbReference type="Proteomes" id="UP000308600">
    <property type="component" value="Unassembled WGS sequence"/>
</dbReference>